<dbReference type="Proteomes" id="UP000005038">
    <property type="component" value="Unassembled WGS sequence"/>
</dbReference>
<evidence type="ECO:0008006" key="4">
    <source>
        <dbReference type="Google" id="ProtNLM"/>
    </source>
</evidence>
<feature type="compositionally biased region" description="Basic residues" evidence="1">
    <location>
        <begin position="19"/>
        <end position="32"/>
    </location>
</feature>
<evidence type="ECO:0000313" key="2">
    <source>
        <dbReference type="EMBL" id="GAB37014.1"/>
    </source>
</evidence>
<feature type="compositionally biased region" description="Basic residues" evidence="1">
    <location>
        <begin position="1"/>
        <end position="11"/>
    </location>
</feature>
<dbReference type="AlphaFoldDB" id="H5TU56"/>
<accession>H5TU56</accession>
<protein>
    <recommendedName>
        <fullName evidence="4">Alpha/beta hydrolase</fullName>
    </recommendedName>
</protein>
<dbReference type="InterPro" id="IPR029058">
    <property type="entry name" value="AB_hydrolase_fold"/>
</dbReference>
<sequence length="266" mass="29875">MDHHRRTRRTGLRRDPQSRHRRRDWTRRHHQSRPTDLSRRVHSVCKDHQGIGIRLPEPELDPYDPANGFAEPPEFSSYPAEFVQRYRAAQAAPVRRIDERTREILQHSKSAQERYAAGGEPHDRRSALSTGVLTVYRTDADLRCVDAGLDPNDRPYGSLFGRRPDLTNYGVVGFGRLVTPEAWLSTWSGLESRASLRRTAPAVNVPVLLIELSGDQACFPADAVEFAAAFAHDDVTHLRVPGRHFGAPLHRGMAAASTLSGMHIGE</sequence>
<proteinExistence type="predicted"/>
<keyword evidence="3" id="KW-1185">Reference proteome</keyword>
<evidence type="ECO:0000256" key="1">
    <source>
        <dbReference type="SAM" id="MobiDB-lite"/>
    </source>
</evidence>
<reference evidence="2" key="1">
    <citation type="submission" date="2012-02" db="EMBL/GenBank/DDBJ databases">
        <title>Whole genome shotgun sequence of Gordonia otitidis NBRC 100426.</title>
        <authorList>
            <person name="Yoshida I."/>
            <person name="Hosoyama A."/>
            <person name="Tsuchikane K."/>
            <person name="Katsumata H."/>
            <person name="Yamazaki S."/>
            <person name="Fujita N."/>
        </authorList>
    </citation>
    <scope>NUCLEOTIDE SEQUENCE [LARGE SCALE GENOMIC DNA]</scope>
    <source>
        <strain evidence="2">NBRC 100426</strain>
    </source>
</reference>
<dbReference type="EMBL" id="BAFB01000254">
    <property type="protein sequence ID" value="GAB37014.1"/>
    <property type="molecule type" value="Genomic_DNA"/>
</dbReference>
<dbReference type="STRING" id="1108044.GOOTI_254_00080"/>
<gene>
    <name evidence="2" type="ORF">GOOTI_254_00080</name>
</gene>
<name>H5TU56_GORO1</name>
<dbReference type="SUPFAM" id="SSF53474">
    <property type="entry name" value="alpha/beta-Hydrolases"/>
    <property type="match status" value="1"/>
</dbReference>
<feature type="region of interest" description="Disordered" evidence="1">
    <location>
        <begin position="1"/>
        <end position="41"/>
    </location>
</feature>
<comment type="caution">
    <text evidence="2">The sequence shown here is derived from an EMBL/GenBank/DDBJ whole genome shotgun (WGS) entry which is preliminary data.</text>
</comment>
<evidence type="ECO:0000313" key="3">
    <source>
        <dbReference type="Proteomes" id="UP000005038"/>
    </source>
</evidence>
<organism evidence="2 3">
    <name type="scientific">Gordonia otitidis (strain DSM 44809 / CCUG 52243 / JCM 12355 / NBRC 100426 / IFM 10032)</name>
    <dbReference type="NCBI Taxonomy" id="1108044"/>
    <lineage>
        <taxon>Bacteria</taxon>
        <taxon>Bacillati</taxon>
        <taxon>Actinomycetota</taxon>
        <taxon>Actinomycetes</taxon>
        <taxon>Mycobacteriales</taxon>
        <taxon>Gordoniaceae</taxon>
        <taxon>Gordonia</taxon>
    </lineage>
</organism>